<comment type="similarity">
    <text evidence="1">Belongs to the HyuE racemase family.</text>
</comment>
<sequence>MAGLRALLRNYNGKDLRAMSVLLMNPNSNVTTTDMMCRIAARALSVAPLAWTAPEGPDLITTPEALDAAAHNVARADIPPNVTAIIVSAFGDPGAATLAKQLTIPVVGIGGAAARACKQPFAVATTTPALADRIDALMAAHARSPYLGCFLTVGDPGPLMSDEAALDVALLKAVEAAERSGAKCVIIGGGPLGAAADRLSGQSAAQLINPILAAAEEVRLLSA</sequence>
<gene>
    <name evidence="2" type="ORF">SAMN05421688_0515</name>
</gene>
<dbReference type="InterPro" id="IPR015942">
    <property type="entry name" value="Asp/Glu/hydantoin_racemase"/>
</dbReference>
<organism evidence="2 3">
    <name type="scientific">Poseidonocella pacifica</name>
    <dbReference type="NCBI Taxonomy" id="871651"/>
    <lineage>
        <taxon>Bacteria</taxon>
        <taxon>Pseudomonadati</taxon>
        <taxon>Pseudomonadota</taxon>
        <taxon>Alphaproteobacteria</taxon>
        <taxon>Rhodobacterales</taxon>
        <taxon>Roseobacteraceae</taxon>
        <taxon>Poseidonocella</taxon>
    </lineage>
</organism>
<dbReference type="EMBL" id="FOJU01000001">
    <property type="protein sequence ID" value="SFA74055.1"/>
    <property type="molecule type" value="Genomic_DNA"/>
</dbReference>
<dbReference type="Gene3D" id="3.40.50.12500">
    <property type="match status" value="1"/>
</dbReference>
<dbReference type="AlphaFoldDB" id="A0A1I0VCH5"/>
<accession>A0A1I0VCH5</accession>
<protein>
    <submittedName>
        <fullName evidence="2">Asp/Glu/hydantoin racemase</fullName>
    </submittedName>
</protein>
<dbReference type="GO" id="GO:0047661">
    <property type="term" value="F:amino-acid racemase activity"/>
    <property type="evidence" value="ECO:0007669"/>
    <property type="project" value="InterPro"/>
</dbReference>
<reference evidence="2 3" key="1">
    <citation type="submission" date="2016-10" db="EMBL/GenBank/DDBJ databases">
        <authorList>
            <person name="de Groot N.N."/>
        </authorList>
    </citation>
    <scope>NUCLEOTIDE SEQUENCE [LARGE SCALE GENOMIC DNA]</scope>
    <source>
        <strain evidence="2 3">DSM 29316</strain>
    </source>
</reference>
<proteinExistence type="inferred from homology"/>
<name>A0A1I0VCH5_9RHOB</name>
<dbReference type="InterPro" id="IPR053714">
    <property type="entry name" value="Iso_Racemase_Enz_sf"/>
</dbReference>
<dbReference type="Pfam" id="PF01177">
    <property type="entry name" value="Asp_Glu_race"/>
    <property type="match status" value="1"/>
</dbReference>
<dbReference type="STRING" id="871651.SAMN05421688_0515"/>
<evidence type="ECO:0000256" key="1">
    <source>
        <dbReference type="ARBA" id="ARBA00038414"/>
    </source>
</evidence>
<evidence type="ECO:0000313" key="3">
    <source>
        <dbReference type="Proteomes" id="UP000198796"/>
    </source>
</evidence>
<evidence type="ECO:0000313" key="2">
    <source>
        <dbReference type="EMBL" id="SFA74055.1"/>
    </source>
</evidence>
<keyword evidence="3" id="KW-1185">Reference proteome</keyword>
<dbReference type="Proteomes" id="UP000198796">
    <property type="component" value="Unassembled WGS sequence"/>
</dbReference>